<name>A0A1S4AKK8_TOBAC</name>
<sequence length="217" mass="24559">MLFCFFTVFIPEIASATCLMPLFCKFLYVRHAFWEANQVKQATLAGAFIMVSDFSGNFFVSSKLFQWYDHVVDLPVNASSREANFPTCRIMTLSINGRNVNKPQNAQEQVHVISLPQRSGSNVEQSHIVEQTEIVVQPTLQEEVNDIPAPQGVENNIEALVLENDVVIQQQNLTTPVVTSRSERIIKKPLRFALLGESYDRIPEEPNTEPLNYDEAL</sequence>
<evidence type="ECO:0000256" key="1">
    <source>
        <dbReference type="SAM" id="SignalP"/>
    </source>
</evidence>
<protein>
    <submittedName>
        <fullName evidence="2">Uncharacterized protein</fullName>
    </submittedName>
</protein>
<proteinExistence type="predicted"/>
<dbReference type="AlphaFoldDB" id="A0A1S4AKK8"/>
<reference evidence="2" key="1">
    <citation type="submission" date="2025-08" db="UniProtKB">
        <authorList>
            <consortium name="RefSeq"/>
        </authorList>
    </citation>
    <scope>IDENTIFICATION</scope>
</reference>
<evidence type="ECO:0000313" key="2">
    <source>
        <dbReference type="RefSeq" id="XP_016477144.1"/>
    </source>
</evidence>
<dbReference type="PaxDb" id="4097-A0A1S4AKK8"/>
<dbReference type="RefSeq" id="XP_016477144.1">
    <property type="nucleotide sequence ID" value="XM_016621658.1"/>
</dbReference>
<feature type="chain" id="PRO_5010302968" evidence="1">
    <location>
        <begin position="17"/>
        <end position="217"/>
    </location>
</feature>
<feature type="signal peptide" evidence="1">
    <location>
        <begin position="1"/>
        <end position="16"/>
    </location>
</feature>
<dbReference type="OrthoDB" id="1212292at2759"/>
<organism evidence="2">
    <name type="scientific">Nicotiana tabacum</name>
    <name type="common">Common tobacco</name>
    <dbReference type="NCBI Taxonomy" id="4097"/>
    <lineage>
        <taxon>Eukaryota</taxon>
        <taxon>Viridiplantae</taxon>
        <taxon>Streptophyta</taxon>
        <taxon>Embryophyta</taxon>
        <taxon>Tracheophyta</taxon>
        <taxon>Spermatophyta</taxon>
        <taxon>Magnoliopsida</taxon>
        <taxon>eudicotyledons</taxon>
        <taxon>Gunneridae</taxon>
        <taxon>Pentapetalae</taxon>
        <taxon>asterids</taxon>
        <taxon>lamiids</taxon>
        <taxon>Solanales</taxon>
        <taxon>Solanaceae</taxon>
        <taxon>Nicotianoideae</taxon>
        <taxon>Nicotianeae</taxon>
        <taxon>Nicotiana</taxon>
    </lineage>
</organism>
<dbReference type="KEGG" id="nta:107798639"/>
<accession>A0A1S4AKK8</accession>
<keyword evidence="1" id="KW-0732">Signal</keyword>
<gene>
    <name evidence="2" type="primary">LOC107798639</name>
</gene>